<proteinExistence type="predicted"/>
<evidence type="ECO:0000313" key="3">
    <source>
        <dbReference type="Proteomes" id="UP000287651"/>
    </source>
</evidence>
<feature type="compositionally biased region" description="Basic and acidic residues" evidence="1">
    <location>
        <begin position="73"/>
        <end position="83"/>
    </location>
</feature>
<feature type="region of interest" description="Disordered" evidence="1">
    <location>
        <begin position="30"/>
        <end position="90"/>
    </location>
</feature>
<evidence type="ECO:0000313" key="2">
    <source>
        <dbReference type="EMBL" id="RRT47589.1"/>
    </source>
</evidence>
<sequence length="90" mass="9750">MSPWPCRLRELTEVGVDRVRVVVVAFPGDGVAGPVAVSEQSGGVVRDEREEEHDHRAGNPAELRYGPGQRQHAGPDHRRDDVGAGRPHGP</sequence>
<name>A0A426Y785_ENSVE</name>
<evidence type="ECO:0000256" key="1">
    <source>
        <dbReference type="SAM" id="MobiDB-lite"/>
    </source>
</evidence>
<comment type="caution">
    <text evidence="2">The sequence shown here is derived from an EMBL/GenBank/DDBJ whole genome shotgun (WGS) entry which is preliminary data.</text>
</comment>
<accession>A0A426Y785</accession>
<reference evidence="2 3" key="1">
    <citation type="journal article" date="2014" name="Agronomy (Basel)">
        <title>A Draft Genome Sequence for Ensete ventricosum, the Drought-Tolerant Tree Against Hunger.</title>
        <authorList>
            <person name="Harrison J."/>
            <person name="Moore K.A."/>
            <person name="Paszkiewicz K."/>
            <person name="Jones T."/>
            <person name="Grant M."/>
            <person name="Ambacheew D."/>
            <person name="Muzemil S."/>
            <person name="Studholme D.J."/>
        </authorList>
    </citation>
    <scope>NUCLEOTIDE SEQUENCE [LARGE SCALE GENOMIC DNA]</scope>
</reference>
<gene>
    <name evidence="2" type="ORF">B296_00052265</name>
</gene>
<organism evidence="2 3">
    <name type="scientific">Ensete ventricosum</name>
    <name type="common">Abyssinian banana</name>
    <name type="synonym">Musa ensete</name>
    <dbReference type="NCBI Taxonomy" id="4639"/>
    <lineage>
        <taxon>Eukaryota</taxon>
        <taxon>Viridiplantae</taxon>
        <taxon>Streptophyta</taxon>
        <taxon>Embryophyta</taxon>
        <taxon>Tracheophyta</taxon>
        <taxon>Spermatophyta</taxon>
        <taxon>Magnoliopsida</taxon>
        <taxon>Liliopsida</taxon>
        <taxon>Zingiberales</taxon>
        <taxon>Musaceae</taxon>
        <taxon>Ensete</taxon>
    </lineage>
</organism>
<dbReference type="AlphaFoldDB" id="A0A426Y785"/>
<dbReference type="EMBL" id="AMZH03014470">
    <property type="protein sequence ID" value="RRT47589.1"/>
    <property type="molecule type" value="Genomic_DNA"/>
</dbReference>
<dbReference type="Proteomes" id="UP000287651">
    <property type="component" value="Unassembled WGS sequence"/>
</dbReference>
<protein>
    <submittedName>
        <fullName evidence="2">Uncharacterized protein</fullName>
    </submittedName>
</protein>
<feature type="compositionally biased region" description="Basic and acidic residues" evidence="1">
    <location>
        <begin position="45"/>
        <end position="57"/>
    </location>
</feature>